<dbReference type="Gene3D" id="2.60.40.2710">
    <property type="match status" value="1"/>
</dbReference>
<dbReference type="EMBL" id="JBHULR010000007">
    <property type="protein sequence ID" value="MFD2548958.1"/>
    <property type="molecule type" value="Genomic_DNA"/>
</dbReference>
<keyword evidence="2" id="KW-1185">Reference proteome</keyword>
<evidence type="ECO:0000313" key="2">
    <source>
        <dbReference type="Proteomes" id="UP001597545"/>
    </source>
</evidence>
<proteinExistence type="predicted"/>
<dbReference type="RefSeq" id="WP_380905245.1">
    <property type="nucleotide sequence ID" value="NZ_JBHUEG010000006.1"/>
</dbReference>
<reference evidence="2" key="1">
    <citation type="journal article" date="2019" name="Int. J. Syst. Evol. Microbiol.">
        <title>The Global Catalogue of Microorganisms (GCM) 10K type strain sequencing project: providing services to taxonomists for standard genome sequencing and annotation.</title>
        <authorList>
            <consortium name="The Broad Institute Genomics Platform"/>
            <consortium name="The Broad Institute Genome Sequencing Center for Infectious Disease"/>
            <person name="Wu L."/>
            <person name="Ma J."/>
        </authorList>
    </citation>
    <scope>NUCLEOTIDE SEQUENCE [LARGE SCALE GENOMIC DNA]</scope>
    <source>
        <strain evidence="2">KCTC 42662</strain>
    </source>
</reference>
<accession>A0ABW5KL78</accession>
<gene>
    <name evidence="1" type="ORF">ACFSR5_15010</name>
</gene>
<protein>
    <recommendedName>
        <fullName evidence="3">DUF1735 domain-containing protein</fullName>
    </recommendedName>
</protein>
<sequence>MVAFLNIIITFAKKIIHMKMYKRLSIAFTAATFLLSTTLSCQKDTSSPQPPVEIELPENTGVSYGQTTSISLPSSLSNRNDLTLSLSYEQIANVGISGNVKLHDLLTKAVVIDDKRQNIVINSALLYPNGALSTTNDSKIPDSYAIKLLVKSNSGETVGESKFNFTVSDGTIGIKEADLSNEIPFAYALYSSETTTFELDAMDIPTEGTIWHLSSEAGASNNVSVENSTIKFTSAAGDPDKKAEYTYDLRPVLLKDGFPVASTAFRVVFIPQIKFFFGMYYPDMDLTIYLNLLHIALGNGYLSAAPTIYPDNYKSSFSLQSVSLDGETFDNSTDVFSVNAQTGAVSVKEDDTLKAGSYKIMVKAVTTTGHEFQTDLTLVMSAL</sequence>
<evidence type="ECO:0000313" key="1">
    <source>
        <dbReference type="EMBL" id="MFD2548958.1"/>
    </source>
</evidence>
<comment type="caution">
    <text evidence="1">The sequence shown here is derived from an EMBL/GenBank/DDBJ whole genome shotgun (WGS) entry which is preliminary data.</text>
</comment>
<evidence type="ECO:0008006" key="3">
    <source>
        <dbReference type="Google" id="ProtNLM"/>
    </source>
</evidence>
<organism evidence="1 2">
    <name type="scientific">Sphingobacterium suaedae</name>
    <dbReference type="NCBI Taxonomy" id="1686402"/>
    <lineage>
        <taxon>Bacteria</taxon>
        <taxon>Pseudomonadati</taxon>
        <taxon>Bacteroidota</taxon>
        <taxon>Sphingobacteriia</taxon>
        <taxon>Sphingobacteriales</taxon>
        <taxon>Sphingobacteriaceae</taxon>
        <taxon>Sphingobacterium</taxon>
    </lineage>
</organism>
<name>A0ABW5KL78_9SPHI</name>
<dbReference type="Proteomes" id="UP001597545">
    <property type="component" value="Unassembled WGS sequence"/>
</dbReference>